<reference evidence="1" key="1">
    <citation type="submission" date="2014-09" db="EMBL/GenBank/DDBJ databases">
        <authorList>
            <person name="Magalhaes I.L.F."/>
            <person name="Oliveira U."/>
            <person name="Santos F.R."/>
            <person name="Vidigal T.H.D.A."/>
            <person name="Brescovit A.D."/>
            <person name="Santos A.J."/>
        </authorList>
    </citation>
    <scope>NUCLEOTIDE SEQUENCE</scope>
    <source>
        <tissue evidence="1">Shoot tissue taken approximately 20 cm above the soil surface</tissue>
    </source>
</reference>
<name>A0A0A8Y0N8_ARUDO</name>
<protein>
    <submittedName>
        <fullName evidence="1">Uncharacterized protein</fullName>
    </submittedName>
</protein>
<reference evidence="1" key="2">
    <citation type="journal article" date="2015" name="Data Brief">
        <title>Shoot transcriptome of the giant reed, Arundo donax.</title>
        <authorList>
            <person name="Barrero R.A."/>
            <person name="Guerrero F.D."/>
            <person name="Moolhuijzen P."/>
            <person name="Goolsby J.A."/>
            <person name="Tidwell J."/>
            <person name="Bellgard S.E."/>
            <person name="Bellgard M.I."/>
        </authorList>
    </citation>
    <scope>NUCLEOTIDE SEQUENCE</scope>
    <source>
        <tissue evidence="1">Shoot tissue taken approximately 20 cm above the soil surface</tissue>
    </source>
</reference>
<sequence>MVAMCATRCNYNLVGTVCILVDRLTFVP</sequence>
<proteinExistence type="predicted"/>
<dbReference type="EMBL" id="GBRH01279350">
    <property type="protein sequence ID" value="JAD18545.1"/>
    <property type="molecule type" value="Transcribed_RNA"/>
</dbReference>
<accession>A0A0A8Y0N8</accession>
<organism evidence="1">
    <name type="scientific">Arundo donax</name>
    <name type="common">Giant reed</name>
    <name type="synonym">Donax arundinaceus</name>
    <dbReference type="NCBI Taxonomy" id="35708"/>
    <lineage>
        <taxon>Eukaryota</taxon>
        <taxon>Viridiplantae</taxon>
        <taxon>Streptophyta</taxon>
        <taxon>Embryophyta</taxon>
        <taxon>Tracheophyta</taxon>
        <taxon>Spermatophyta</taxon>
        <taxon>Magnoliopsida</taxon>
        <taxon>Liliopsida</taxon>
        <taxon>Poales</taxon>
        <taxon>Poaceae</taxon>
        <taxon>PACMAD clade</taxon>
        <taxon>Arundinoideae</taxon>
        <taxon>Arundineae</taxon>
        <taxon>Arundo</taxon>
    </lineage>
</organism>
<evidence type="ECO:0000313" key="1">
    <source>
        <dbReference type="EMBL" id="JAD18545.1"/>
    </source>
</evidence>
<dbReference type="AlphaFoldDB" id="A0A0A8Y0N8"/>